<feature type="non-terminal residue" evidence="1">
    <location>
        <position position="1"/>
    </location>
</feature>
<comment type="caution">
    <text evidence="1">The sequence shown here is derived from an EMBL/GenBank/DDBJ whole genome shotgun (WGS) entry which is preliminary data.</text>
</comment>
<protein>
    <submittedName>
        <fullName evidence="1">Uncharacterized protein</fullName>
    </submittedName>
</protein>
<keyword evidence="2" id="KW-1185">Reference proteome</keyword>
<evidence type="ECO:0000313" key="1">
    <source>
        <dbReference type="EMBL" id="CAK0859036.1"/>
    </source>
</evidence>
<sequence length="53" mass="5829">DCSADPCLVAYAQWLVDALQAGEQRDEKLDRLGVGLLQGGDGEKRGQWNKEEP</sequence>
<dbReference type="Proteomes" id="UP001189429">
    <property type="component" value="Unassembled WGS sequence"/>
</dbReference>
<accession>A0ABN9UHB4</accession>
<gene>
    <name evidence="1" type="ORF">PCOR1329_LOCUS48537</name>
</gene>
<reference evidence="1" key="1">
    <citation type="submission" date="2023-10" db="EMBL/GenBank/DDBJ databases">
        <authorList>
            <person name="Chen Y."/>
            <person name="Shah S."/>
            <person name="Dougan E. K."/>
            <person name="Thang M."/>
            <person name="Chan C."/>
        </authorList>
    </citation>
    <scope>NUCLEOTIDE SEQUENCE [LARGE SCALE GENOMIC DNA]</scope>
</reference>
<dbReference type="EMBL" id="CAUYUJ010015861">
    <property type="protein sequence ID" value="CAK0859036.1"/>
    <property type="molecule type" value="Genomic_DNA"/>
</dbReference>
<organism evidence="1 2">
    <name type="scientific">Prorocentrum cordatum</name>
    <dbReference type="NCBI Taxonomy" id="2364126"/>
    <lineage>
        <taxon>Eukaryota</taxon>
        <taxon>Sar</taxon>
        <taxon>Alveolata</taxon>
        <taxon>Dinophyceae</taxon>
        <taxon>Prorocentrales</taxon>
        <taxon>Prorocentraceae</taxon>
        <taxon>Prorocentrum</taxon>
    </lineage>
</organism>
<evidence type="ECO:0000313" key="2">
    <source>
        <dbReference type="Proteomes" id="UP001189429"/>
    </source>
</evidence>
<name>A0ABN9UHB4_9DINO</name>
<proteinExistence type="predicted"/>